<dbReference type="GO" id="GO:0006400">
    <property type="term" value="P:tRNA modification"/>
    <property type="evidence" value="ECO:0007669"/>
    <property type="project" value="UniProtKB-ARBA"/>
</dbReference>
<evidence type="ECO:0000256" key="2">
    <source>
        <dbReference type="ARBA" id="ARBA00022679"/>
    </source>
</evidence>
<evidence type="ECO:0008006" key="5">
    <source>
        <dbReference type="Google" id="ProtNLM"/>
    </source>
</evidence>
<sequence length="253" mass="30460">MKKEYAEYLLKKTQRDYNLLAEDYARTREYIPQDLKDLIEYSFAGEKILDAGCADGRLYPLFKRKQIDYFGIDISEKLIGIAKRKYLHPPKFFKEKLGRTRAKFQIANALNLPFPGKFFDKAYSVSVLHNIPSYDFQLQYLKEIKRVLKPEGLLILRVWDLWKRKQGWKLFLEYSFLKLFRRHPPTVPFELDFFDVFIPWKDSRGEFLVQRYFHCFRKCELEKLIKKAGFKIQESYRLGKDPRTNIYIIAKKH</sequence>
<dbReference type="PANTHER" id="PTHR13069:SF21">
    <property type="entry name" value="ALKYLATED DNA REPAIR PROTEIN ALKB HOMOLOG 8"/>
    <property type="match status" value="1"/>
</dbReference>
<dbReference type="CDD" id="cd02440">
    <property type="entry name" value="AdoMet_MTases"/>
    <property type="match status" value="1"/>
</dbReference>
<dbReference type="Gene3D" id="3.40.50.150">
    <property type="entry name" value="Vaccinia Virus protein VP39"/>
    <property type="match status" value="1"/>
</dbReference>
<dbReference type="AlphaFoldDB" id="A0A2H0N095"/>
<protein>
    <recommendedName>
        <fullName evidence="5">Methyltransferase type 11 domain-containing protein</fullName>
    </recommendedName>
</protein>
<gene>
    <name evidence="3" type="ORF">COV62_01860</name>
</gene>
<dbReference type="PANTHER" id="PTHR13069">
    <property type="entry name" value="ALKYLATED DNA REPAIR PROTEIN ALKB HOMOLOG 8"/>
    <property type="match status" value="1"/>
</dbReference>
<dbReference type="GO" id="GO:0032259">
    <property type="term" value="P:methylation"/>
    <property type="evidence" value="ECO:0007669"/>
    <property type="project" value="UniProtKB-KW"/>
</dbReference>
<organism evidence="3 4">
    <name type="scientific">Candidatus Nealsonbacteria bacterium CG11_big_fil_rev_8_21_14_0_20_35_11</name>
    <dbReference type="NCBI Taxonomy" id="1974713"/>
    <lineage>
        <taxon>Bacteria</taxon>
        <taxon>Candidatus Nealsoniibacteriota</taxon>
    </lineage>
</organism>
<evidence type="ECO:0000313" key="4">
    <source>
        <dbReference type="Proteomes" id="UP000231139"/>
    </source>
</evidence>
<evidence type="ECO:0000256" key="1">
    <source>
        <dbReference type="ARBA" id="ARBA00022603"/>
    </source>
</evidence>
<dbReference type="EMBL" id="PCWK01000042">
    <property type="protein sequence ID" value="PIR02329.1"/>
    <property type="molecule type" value="Genomic_DNA"/>
</dbReference>
<accession>A0A2H0N095</accession>
<dbReference type="SUPFAM" id="SSF53335">
    <property type="entry name" value="S-adenosyl-L-methionine-dependent methyltransferases"/>
    <property type="match status" value="1"/>
</dbReference>
<comment type="caution">
    <text evidence="3">The sequence shown here is derived from an EMBL/GenBank/DDBJ whole genome shotgun (WGS) entry which is preliminary data.</text>
</comment>
<dbReference type="GO" id="GO:0008175">
    <property type="term" value="F:tRNA methyltransferase activity"/>
    <property type="evidence" value="ECO:0007669"/>
    <property type="project" value="UniProtKB-ARBA"/>
</dbReference>
<reference evidence="3 4" key="1">
    <citation type="submission" date="2017-09" db="EMBL/GenBank/DDBJ databases">
        <title>Depth-based differentiation of microbial function through sediment-hosted aquifers and enrichment of novel symbionts in the deep terrestrial subsurface.</title>
        <authorList>
            <person name="Probst A.J."/>
            <person name="Ladd B."/>
            <person name="Jarett J.K."/>
            <person name="Geller-Mcgrath D.E."/>
            <person name="Sieber C.M."/>
            <person name="Emerson J.B."/>
            <person name="Anantharaman K."/>
            <person name="Thomas B.C."/>
            <person name="Malmstrom R."/>
            <person name="Stieglmeier M."/>
            <person name="Klingl A."/>
            <person name="Woyke T."/>
            <person name="Ryan C.M."/>
            <person name="Banfield J.F."/>
        </authorList>
    </citation>
    <scope>NUCLEOTIDE SEQUENCE [LARGE SCALE GENOMIC DNA]</scope>
    <source>
        <strain evidence="3">CG11_big_fil_rev_8_21_14_0_20_35_11</strain>
    </source>
</reference>
<name>A0A2H0N095_9BACT</name>
<evidence type="ECO:0000313" key="3">
    <source>
        <dbReference type="EMBL" id="PIR02329.1"/>
    </source>
</evidence>
<keyword evidence="1" id="KW-0489">Methyltransferase</keyword>
<dbReference type="Pfam" id="PF13489">
    <property type="entry name" value="Methyltransf_23"/>
    <property type="match status" value="1"/>
</dbReference>
<dbReference type="GO" id="GO:0008757">
    <property type="term" value="F:S-adenosylmethionine-dependent methyltransferase activity"/>
    <property type="evidence" value="ECO:0007669"/>
    <property type="project" value="InterPro"/>
</dbReference>
<dbReference type="InterPro" id="IPR029063">
    <property type="entry name" value="SAM-dependent_MTases_sf"/>
</dbReference>
<keyword evidence="2" id="KW-0808">Transferase</keyword>
<dbReference type="InterPro" id="IPR051422">
    <property type="entry name" value="AlkB_tRNA_MeTrf/Diox"/>
</dbReference>
<dbReference type="Proteomes" id="UP000231139">
    <property type="component" value="Unassembled WGS sequence"/>
</dbReference>
<proteinExistence type="predicted"/>